<protein>
    <submittedName>
        <fullName evidence="1">Uncharacterized protein</fullName>
    </submittedName>
</protein>
<sequence>MTKRWEDNIREWTDLSIYESQRALQDRKDLGGMHLWCPNDRTWVMGQEARRERMKNLISDEKQHS</sequence>
<reference evidence="1" key="1">
    <citation type="submission" date="2020-07" db="EMBL/GenBank/DDBJ databases">
        <title>Clarias magur genome sequencing, assembly and annotation.</title>
        <authorList>
            <person name="Kushwaha B."/>
            <person name="Kumar R."/>
            <person name="Das P."/>
            <person name="Joshi C.G."/>
            <person name="Kumar D."/>
            <person name="Nagpure N.S."/>
            <person name="Pandey M."/>
            <person name="Agarwal S."/>
            <person name="Srivastava S."/>
            <person name="Singh M."/>
            <person name="Sahoo L."/>
            <person name="Jayasankar P."/>
            <person name="Meher P.K."/>
            <person name="Koringa P.G."/>
            <person name="Iquebal M.A."/>
            <person name="Das S.P."/>
            <person name="Bit A."/>
            <person name="Patnaik S."/>
            <person name="Patel N."/>
            <person name="Shah T.M."/>
            <person name="Hinsu A."/>
            <person name="Jena J.K."/>
        </authorList>
    </citation>
    <scope>NUCLEOTIDE SEQUENCE</scope>
    <source>
        <strain evidence="1">CIFAMagur01</strain>
        <tissue evidence="1">Testis</tissue>
    </source>
</reference>
<evidence type="ECO:0000313" key="2">
    <source>
        <dbReference type="Proteomes" id="UP000727407"/>
    </source>
</evidence>
<dbReference type="EMBL" id="QNUK01000055">
    <property type="protein sequence ID" value="KAF5904548.1"/>
    <property type="molecule type" value="Genomic_DNA"/>
</dbReference>
<dbReference type="AlphaFoldDB" id="A0A8J4XDM0"/>
<name>A0A8J4XDM0_CLAMG</name>
<keyword evidence="2" id="KW-1185">Reference proteome</keyword>
<dbReference type="Proteomes" id="UP000727407">
    <property type="component" value="Unassembled WGS sequence"/>
</dbReference>
<comment type="caution">
    <text evidence="1">The sequence shown here is derived from an EMBL/GenBank/DDBJ whole genome shotgun (WGS) entry which is preliminary data.</text>
</comment>
<feature type="non-terminal residue" evidence="1">
    <location>
        <position position="65"/>
    </location>
</feature>
<proteinExistence type="predicted"/>
<organism evidence="1 2">
    <name type="scientific">Clarias magur</name>
    <name type="common">Asian catfish</name>
    <name type="synonym">Macropteronotus magur</name>
    <dbReference type="NCBI Taxonomy" id="1594786"/>
    <lineage>
        <taxon>Eukaryota</taxon>
        <taxon>Metazoa</taxon>
        <taxon>Chordata</taxon>
        <taxon>Craniata</taxon>
        <taxon>Vertebrata</taxon>
        <taxon>Euteleostomi</taxon>
        <taxon>Actinopterygii</taxon>
        <taxon>Neopterygii</taxon>
        <taxon>Teleostei</taxon>
        <taxon>Ostariophysi</taxon>
        <taxon>Siluriformes</taxon>
        <taxon>Clariidae</taxon>
        <taxon>Clarias</taxon>
    </lineage>
</organism>
<gene>
    <name evidence="1" type="ORF">DAT39_005686</name>
</gene>
<evidence type="ECO:0000313" key="1">
    <source>
        <dbReference type="EMBL" id="KAF5904548.1"/>
    </source>
</evidence>
<accession>A0A8J4XDM0</accession>